<proteinExistence type="predicted"/>
<protein>
    <recommendedName>
        <fullName evidence="3">YbbR-like protein</fullName>
    </recommendedName>
</protein>
<accession>A0A1Q9YJI2</accession>
<reference evidence="1 2" key="1">
    <citation type="submission" date="2016-11" db="EMBL/GenBank/DDBJ databases">
        <title>Description of two novel members of the family Erysipelotrichaceae: Ileibacterium lipovorans gen. nov., sp. nov. and Dubosiella newyorkensis, gen. nov., sp. nov.</title>
        <authorList>
            <person name="Cox L.M."/>
            <person name="Sohn J."/>
            <person name="Tyrrell K.L."/>
            <person name="Citron D.M."/>
            <person name="Lawson P.A."/>
            <person name="Patel N.B."/>
            <person name="Iizumi T."/>
            <person name="Perez-Perez G.I."/>
            <person name="Goldstein E.J."/>
            <person name="Blaser M.J."/>
        </authorList>
    </citation>
    <scope>NUCLEOTIDE SEQUENCE [LARGE SCALE GENOMIC DNA]</scope>
    <source>
        <strain evidence="1 2">NYU-BL-K8</strain>
    </source>
</reference>
<evidence type="ECO:0000313" key="2">
    <source>
        <dbReference type="Proteomes" id="UP000186758"/>
    </source>
</evidence>
<dbReference type="Pfam" id="PF07949">
    <property type="entry name" value="YbbR"/>
    <property type="match status" value="1"/>
</dbReference>
<dbReference type="AlphaFoldDB" id="A0A1Q9YJI2"/>
<dbReference type="Gene3D" id="2.170.120.40">
    <property type="entry name" value="YbbR-like domain"/>
    <property type="match status" value="1"/>
</dbReference>
<evidence type="ECO:0008006" key="3">
    <source>
        <dbReference type="Google" id="ProtNLM"/>
    </source>
</evidence>
<evidence type="ECO:0000313" key="1">
    <source>
        <dbReference type="EMBL" id="OLU44660.1"/>
    </source>
</evidence>
<dbReference type="EMBL" id="MPJZ01000061">
    <property type="protein sequence ID" value="OLU44660.1"/>
    <property type="molecule type" value="Genomic_DNA"/>
</dbReference>
<dbReference type="Gene3D" id="2.170.120.30">
    <property type="match status" value="1"/>
</dbReference>
<dbReference type="InterPro" id="IPR053154">
    <property type="entry name" value="c-di-AMP_regulator"/>
</dbReference>
<gene>
    <name evidence="1" type="ORF">BO223_07660</name>
</gene>
<dbReference type="InterPro" id="IPR012505">
    <property type="entry name" value="YbbR"/>
</dbReference>
<sequence>MREAKTDMSDKKRVSRSMRWLRRFCKTAVNWVSKLFDQIVYNKRASLAVSVMAAVAICISVNFEDLSAMFVNGSQTTLNVSGIPVEVRIDEEQYKVEGLPNTADLTVTGTPADIQVFRSQQSNVTVTANLTSFGPGRNEVPLTVSGVPDSLSVTVNPESCSINIIQKQTRTFDIKPELLLGSGQKASDFQTPVLDQTKVRITASPNELNAIRTVKALVDASGQSGDFTVSAVIAAYNANGDKITVTMQPQTVTATVKAAQKEENPNG</sequence>
<comment type="caution">
    <text evidence="1">The sequence shown here is derived from an EMBL/GenBank/DDBJ whole genome shotgun (WGS) entry which is preliminary data.</text>
</comment>
<name>A0A1Q9YJI2_9FIRM</name>
<dbReference type="PANTHER" id="PTHR37804">
    <property type="entry name" value="CDAA REGULATORY PROTEIN CDAR"/>
    <property type="match status" value="1"/>
</dbReference>
<organism evidence="1 2">
    <name type="scientific">Faecalibaculum rodentium</name>
    <dbReference type="NCBI Taxonomy" id="1702221"/>
    <lineage>
        <taxon>Bacteria</taxon>
        <taxon>Bacillati</taxon>
        <taxon>Bacillota</taxon>
        <taxon>Erysipelotrichia</taxon>
        <taxon>Erysipelotrichales</taxon>
        <taxon>Erysipelotrichaceae</taxon>
        <taxon>Faecalibaculum</taxon>
    </lineage>
</organism>
<dbReference type="PANTHER" id="PTHR37804:SF1">
    <property type="entry name" value="CDAA REGULATORY PROTEIN CDAR"/>
    <property type="match status" value="1"/>
</dbReference>
<dbReference type="Proteomes" id="UP000186758">
    <property type="component" value="Unassembled WGS sequence"/>
</dbReference>